<dbReference type="AntiFam" id="ANF00163">
    <property type="entry name" value="Shadow ORF (opposite pspPIM)"/>
</dbReference>
<gene>
    <name evidence="2" type="ORF">MM415B03202_0002</name>
</gene>
<dbReference type="AlphaFoldDB" id="A0A6M3LA94"/>
<name>A0A6M3LA94_9ZZZZ</name>
<evidence type="ECO:0000313" key="2">
    <source>
        <dbReference type="EMBL" id="QJA92027.1"/>
    </source>
</evidence>
<organism evidence="2">
    <name type="scientific">viral metagenome</name>
    <dbReference type="NCBI Taxonomy" id="1070528"/>
    <lineage>
        <taxon>unclassified sequences</taxon>
        <taxon>metagenomes</taxon>
        <taxon>organismal metagenomes</taxon>
    </lineage>
</organism>
<evidence type="ECO:0000256" key="1">
    <source>
        <dbReference type="SAM" id="MobiDB-lite"/>
    </source>
</evidence>
<proteinExistence type="predicted"/>
<dbReference type="EMBL" id="MT143032">
    <property type="protein sequence ID" value="QJA92027.1"/>
    <property type="molecule type" value="Genomic_DNA"/>
</dbReference>
<sequence>MGQSGASIVRHDPHPVPSVRGADGASWYNDRPAGVALYFQRRKDVVEAQTNDSSRVLKQAPTGPQLGNEAQSFAPEPAVIILSSSLPGDRDRLTRWASDKNVNWGKFITSHRLDVAVARHVGPVLGEDLAAVRVVFHLEGYLHVGAF</sequence>
<reference evidence="2" key="1">
    <citation type="submission" date="2020-03" db="EMBL/GenBank/DDBJ databases">
        <title>The deep terrestrial virosphere.</title>
        <authorList>
            <person name="Holmfeldt K."/>
            <person name="Nilsson E."/>
            <person name="Simone D."/>
            <person name="Lopez-Fernandez M."/>
            <person name="Wu X."/>
            <person name="de Brujin I."/>
            <person name="Lundin D."/>
            <person name="Andersson A."/>
            <person name="Bertilsson S."/>
            <person name="Dopson M."/>
        </authorList>
    </citation>
    <scope>NUCLEOTIDE SEQUENCE</scope>
    <source>
        <strain evidence="2">MM415B03202</strain>
    </source>
</reference>
<feature type="region of interest" description="Disordered" evidence="1">
    <location>
        <begin position="50"/>
        <end position="71"/>
    </location>
</feature>
<feature type="region of interest" description="Disordered" evidence="1">
    <location>
        <begin position="1"/>
        <end position="25"/>
    </location>
</feature>
<accession>A0A6M3LA94</accession>
<protein>
    <submittedName>
        <fullName evidence="2">Uncharacterized protein</fullName>
    </submittedName>
</protein>